<comment type="catalytic activity">
    <reaction evidence="5">
        <text>RX + glutathione = an S-substituted glutathione + a halide anion + H(+)</text>
        <dbReference type="Rhea" id="RHEA:16437"/>
        <dbReference type="ChEBI" id="CHEBI:15378"/>
        <dbReference type="ChEBI" id="CHEBI:16042"/>
        <dbReference type="ChEBI" id="CHEBI:17792"/>
        <dbReference type="ChEBI" id="CHEBI:57925"/>
        <dbReference type="ChEBI" id="CHEBI:90779"/>
        <dbReference type="EC" id="2.5.1.18"/>
    </reaction>
</comment>
<dbReference type="InterPro" id="IPR043377">
    <property type="entry name" value="GSTT1/2/3"/>
</dbReference>
<dbReference type="OMA" id="CQYRVDE"/>
<accession>A0A0A0KWT9</accession>
<evidence type="ECO:0000256" key="2">
    <source>
        <dbReference type="ARBA" id="ARBA00012452"/>
    </source>
</evidence>
<dbReference type="InterPro" id="IPR040079">
    <property type="entry name" value="Glutathione_S-Trfase"/>
</dbReference>
<comment type="similarity">
    <text evidence="1">Belongs to the GST superfamily. Theta family.</text>
</comment>
<dbReference type="OrthoDB" id="422574at2759"/>
<dbReference type="AlphaFoldDB" id="A0A0A0KWT9"/>
<reference evidence="8 9" key="4">
    <citation type="journal article" date="2011" name="BMC Genomics">
        <title>RNA-Seq improves annotation of protein-coding genes in the cucumber genome.</title>
        <authorList>
            <person name="Li Z."/>
            <person name="Zhang Z."/>
            <person name="Yan P."/>
            <person name="Huang S."/>
            <person name="Fei Z."/>
            <person name="Lin K."/>
        </authorList>
    </citation>
    <scope>NUCLEOTIDE SEQUENCE [LARGE SCALE GENOMIC DNA]</scope>
    <source>
        <strain evidence="9">cv. 9930</strain>
    </source>
</reference>
<reference evidence="8 9" key="2">
    <citation type="journal article" date="2009" name="PLoS ONE">
        <title>An integrated genetic and cytogenetic map of the cucumber genome.</title>
        <authorList>
            <person name="Ren Y."/>
            <person name="Zhang Z."/>
            <person name="Liu J."/>
            <person name="Staub J.E."/>
            <person name="Han Y."/>
            <person name="Cheng Z."/>
            <person name="Li X."/>
            <person name="Lu J."/>
            <person name="Miao H."/>
            <person name="Kang H."/>
            <person name="Xie B."/>
            <person name="Gu X."/>
            <person name="Wang X."/>
            <person name="Du Y."/>
            <person name="Jin W."/>
            <person name="Huang S."/>
        </authorList>
    </citation>
    <scope>NUCLEOTIDE SEQUENCE [LARGE SCALE GENOMIC DNA]</scope>
    <source>
        <strain evidence="9">cv. 9930</strain>
    </source>
</reference>
<dbReference type="InterPro" id="IPR010987">
    <property type="entry name" value="Glutathione-S-Trfase_C-like"/>
</dbReference>
<feature type="domain" description="GST N-terminal" evidence="6">
    <location>
        <begin position="1"/>
        <end position="82"/>
    </location>
</feature>
<dbReference type="SFLD" id="SFLDG01153">
    <property type="entry name" value="Main.4:_Theta-like"/>
    <property type="match status" value="1"/>
</dbReference>
<evidence type="ECO:0000313" key="8">
    <source>
        <dbReference type="EMBL" id="KGN53344.1"/>
    </source>
</evidence>
<reference evidence="8 9" key="1">
    <citation type="journal article" date="2009" name="Nat. Genet.">
        <title>The genome of the cucumber, Cucumis sativus L.</title>
        <authorList>
            <person name="Huang S."/>
            <person name="Li R."/>
            <person name="Zhang Z."/>
            <person name="Li L."/>
            <person name="Gu X."/>
            <person name="Fan W."/>
            <person name="Lucas W.J."/>
            <person name="Wang X."/>
            <person name="Xie B."/>
            <person name="Ni P."/>
            <person name="Ren Y."/>
            <person name="Zhu H."/>
            <person name="Li J."/>
            <person name="Lin K."/>
            <person name="Jin W."/>
            <person name="Fei Z."/>
            <person name="Li G."/>
            <person name="Staub J."/>
            <person name="Kilian A."/>
            <person name="van der Vossen E.A."/>
            <person name="Wu Y."/>
            <person name="Guo J."/>
            <person name="He J."/>
            <person name="Jia Z."/>
            <person name="Ren Y."/>
            <person name="Tian G."/>
            <person name="Lu Y."/>
            <person name="Ruan J."/>
            <person name="Qian W."/>
            <person name="Wang M."/>
            <person name="Huang Q."/>
            <person name="Li B."/>
            <person name="Xuan Z."/>
            <person name="Cao J."/>
            <person name="Asan"/>
            <person name="Wu Z."/>
            <person name="Zhang J."/>
            <person name="Cai Q."/>
            <person name="Bai Y."/>
            <person name="Zhao B."/>
            <person name="Han Y."/>
            <person name="Li Y."/>
            <person name="Li X."/>
            <person name="Wang S."/>
            <person name="Shi Q."/>
            <person name="Liu S."/>
            <person name="Cho W.K."/>
            <person name="Kim J.Y."/>
            <person name="Xu Y."/>
            <person name="Heller-Uszynska K."/>
            <person name="Miao H."/>
            <person name="Cheng Z."/>
            <person name="Zhang S."/>
            <person name="Wu J."/>
            <person name="Yang Y."/>
            <person name="Kang H."/>
            <person name="Li M."/>
            <person name="Liang H."/>
            <person name="Ren X."/>
            <person name="Shi Z."/>
            <person name="Wen M."/>
            <person name="Jian M."/>
            <person name="Yang H."/>
            <person name="Zhang G."/>
            <person name="Yang Z."/>
            <person name="Chen R."/>
            <person name="Liu S."/>
            <person name="Li J."/>
            <person name="Ma L."/>
            <person name="Liu H."/>
            <person name="Zhou Y."/>
            <person name="Zhao J."/>
            <person name="Fang X."/>
            <person name="Li G."/>
            <person name="Fang L."/>
            <person name="Li Y."/>
            <person name="Liu D."/>
            <person name="Zheng H."/>
            <person name="Zhang Y."/>
            <person name="Qin N."/>
            <person name="Li Z."/>
            <person name="Yang G."/>
            <person name="Yang S."/>
            <person name="Bolund L."/>
            <person name="Kristiansen K."/>
            <person name="Zheng H."/>
            <person name="Li S."/>
            <person name="Zhang X."/>
            <person name="Yang H."/>
            <person name="Wang J."/>
            <person name="Sun R."/>
            <person name="Zhang B."/>
            <person name="Jiang S."/>
            <person name="Wang J."/>
            <person name="Du Y."/>
            <person name="Li S."/>
        </authorList>
    </citation>
    <scope>NUCLEOTIDE SEQUENCE [LARGE SCALE GENOMIC DNA]</scope>
    <source>
        <strain evidence="9">cv. 9930</strain>
    </source>
</reference>
<dbReference type="InterPro" id="IPR040075">
    <property type="entry name" value="GST_N_Theta"/>
</dbReference>
<evidence type="ECO:0000259" key="6">
    <source>
        <dbReference type="PROSITE" id="PS50404"/>
    </source>
</evidence>
<dbReference type="GO" id="GO:0004364">
    <property type="term" value="F:glutathione transferase activity"/>
    <property type="evidence" value="ECO:0007669"/>
    <property type="project" value="UniProtKB-EC"/>
</dbReference>
<dbReference type="KEGG" id="csv:101211608"/>
<dbReference type="PROSITE" id="PS50404">
    <property type="entry name" value="GST_NTER"/>
    <property type="match status" value="1"/>
</dbReference>
<dbReference type="SUPFAM" id="SSF52833">
    <property type="entry name" value="Thioredoxin-like"/>
    <property type="match status" value="1"/>
</dbReference>
<evidence type="ECO:0000256" key="4">
    <source>
        <dbReference type="ARBA" id="ARBA00022679"/>
    </source>
</evidence>
<proteinExistence type="inferred from homology"/>
<dbReference type="InterPro" id="IPR036282">
    <property type="entry name" value="Glutathione-S-Trfase_C_sf"/>
</dbReference>
<dbReference type="PROSITE" id="PS50405">
    <property type="entry name" value="GST_CTER"/>
    <property type="match status" value="1"/>
</dbReference>
<keyword evidence="9" id="KW-1185">Reference proteome</keyword>
<dbReference type="InterPro" id="IPR036249">
    <property type="entry name" value="Thioredoxin-like_sf"/>
</dbReference>
<dbReference type="SFLD" id="SFLDG00358">
    <property type="entry name" value="Main_(cytGST)"/>
    <property type="match status" value="1"/>
</dbReference>
<dbReference type="CDD" id="cd03183">
    <property type="entry name" value="GST_C_Theta"/>
    <property type="match status" value="1"/>
</dbReference>
<dbReference type="Pfam" id="PF02798">
    <property type="entry name" value="GST_N"/>
    <property type="match status" value="1"/>
</dbReference>
<organism evidence="8 9">
    <name type="scientific">Cucumis sativus</name>
    <name type="common">Cucumber</name>
    <dbReference type="NCBI Taxonomy" id="3659"/>
    <lineage>
        <taxon>Eukaryota</taxon>
        <taxon>Viridiplantae</taxon>
        <taxon>Streptophyta</taxon>
        <taxon>Embryophyta</taxon>
        <taxon>Tracheophyta</taxon>
        <taxon>Spermatophyta</taxon>
        <taxon>Magnoliopsida</taxon>
        <taxon>eudicotyledons</taxon>
        <taxon>Gunneridae</taxon>
        <taxon>Pentapetalae</taxon>
        <taxon>rosids</taxon>
        <taxon>fabids</taxon>
        <taxon>Cucurbitales</taxon>
        <taxon>Cucurbitaceae</taxon>
        <taxon>Benincaseae</taxon>
        <taxon>Cucumis</taxon>
    </lineage>
</organism>
<evidence type="ECO:0000313" key="9">
    <source>
        <dbReference type="Proteomes" id="UP000029981"/>
    </source>
</evidence>
<dbReference type="Pfam" id="PF13410">
    <property type="entry name" value="GST_C_2"/>
    <property type="match status" value="1"/>
</dbReference>
<dbReference type="InterPro" id="IPR004045">
    <property type="entry name" value="Glutathione_S-Trfase_N"/>
</dbReference>
<dbReference type="CDD" id="cd03050">
    <property type="entry name" value="GST_N_Theta"/>
    <property type="match status" value="1"/>
</dbReference>
<protein>
    <recommendedName>
        <fullName evidence="2">glutathione transferase</fullName>
        <ecNumber evidence="2">2.5.1.18</ecNumber>
    </recommendedName>
</protein>
<dbReference type="SUPFAM" id="SSF47616">
    <property type="entry name" value="GST C-terminal domain-like"/>
    <property type="match status" value="1"/>
</dbReference>
<dbReference type="GO" id="GO:0009407">
    <property type="term" value="P:toxin catabolic process"/>
    <property type="evidence" value="ECO:0007669"/>
    <property type="project" value="UniProtKB-ARBA"/>
</dbReference>
<dbReference type="EC" id="2.5.1.18" evidence="2"/>
<keyword evidence="4" id="KW-0808">Transferase</keyword>
<reference evidence="8 9" key="3">
    <citation type="journal article" date="2010" name="BMC Genomics">
        <title>Transcriptome sequencing and comparative analysis of cucumber flowers with different sex types.</title>
        <authorList>
            <person name="Guo S."/>
            <person name="Zheng Y."/>
            <person name="Joung J.G."/>
            <person name="Liu S."/>
            <person name="Zhang Z."/>
            <person name="Crasta O.R."/>
            <person name="Sobral B.W."/>
            <person name="Xu Y."/>
            <person name="Huang S."/>
            <person name="Fei Z."/>
        </authorList>
    </citation>
    <scope>NUCLEOTIDE SEQUENCE [LARGE SCALE GENOMIC DNA]</scope>
    <source>
        <strain evidence="9">cv. 9930</strain>
    </source>
</reference>
<dbReference type="SFLD" id="SFLDS00019">
    <property type="entry name" value="Glutathione_Transferase_(cytos"/>
    <property type="match status" value="1"/>
</dbReference>
<keyword evidence="3" id="KW-0216">Detoxification</keyword>
<name>A0A0A0KWT9_CUCSA</name>
<dbReference type="Gramene" id="KGN53344">
    <property type="protein sequence ID" value="KGN53344"/>
    <property type="gene ID" value="Csa_4G048540"/>
</dbReference>
<evidence type="ECO:0000256" key="3">
    <source>
        <dbReference type="ARBA" id="ARBA00022575"/>
    </source>
</evidence>
<dbReference type="Proteomes" id="UP000029981">
    <property type="component" value="Chromosome 4"/>
</dbReference>
<feature type="domain" description="GST C-terminal" evidence="7">
    <location>
        <begin position="89"/>
        <end position="225"/>
    </location>
</feature>
<gene>
    <name evidence="8" type="ORF">Csa_4G048540</name>
</gene>
<evidence type="ECO:0000259" key="7">
    <source>
        <dbReference type="PROSITE" id="PS50405"/>
    </source>
</evidence>
<dbReference type="FunFam" id="1.20.1050.10:FF:000039">
    <property type="entry name" value="Glutathione S-transferase theta-1"/>
    <property type="match status" value="1"/>
</dbReference>
<dbReference type="EMBL" id="CM002925">
    <property type="protein sequence ID" value="KGN53344.1"/>
    <property type="molecule type" value="Genomic_DNA"/>
</dbReference>
<sequence length="238" mass="27052">MALKVYADRMSQPSRAVLIFCKVNGIAFEEVKVTLSKFEHLTPEFKEINPMGKVPVIVDGRFKLFESHAILIYISCAFPGVADHWYPADLFRRAKIHSVLDWHHSNLRSGAAPLIFNTVLAPLFGRPLNPQAAAEAEKLLSKSLSKIESFWLKGNGKYLLGGLKPSIADLSLVCEIMELELLDEKDRSRILGPHPKVREWIENTRNATNPHFDEFHKILFKLKETLQKQHSLKLTSKI</sequence>
<dbReference type="PANTHER" id="PTHR44750">
    <property type="entry name" value="GLUTATHIONE S-TRANSFERASE T1-RELATED"/>
    <property type="match status" value="1"/>
</dbReference>
<dbReference type="Gene3D" id="3.40.30.10">
    <property type="entry name" value="Glutaredoxin"/>
    <property type="match status" value="1"/>
</dbReference>
<evidence type="ECO:0000256" key="1">
    <source>
        <dbReference type="ARBA" id="ARBA00009899"/>
    </source>
</evidence>
<dbReference type="InterPro" id="IPR040077">
    <property type="entry name" value="GST_C_Theta"/>
</dbReference>
<evidence type="ECO:0000256" key="5">
    <source>
        <dbReference type="ARBA" id="ARBA00047960"/>
    </source>
</evidence>
<dbReference type="Gene3D" id="1.20.1050.10">
    <property type="match status" value="1"/>
</dbReference>
<dbReference type="PANTHER" id="PTHR44750:SF1">
    <property type="entry name" value="GLUTATHIONE S-TRANSFERASE T1-RELATED"/>
    <property type="match status" value="1"/>
</dbReference>
<dbReference type="STRING" id="3659.A0A0A0KWT9"/>
<dbReference type="eggNOG" id="KOG0867">
    <property type="taxonomic scope" value="Eukaryota"/>
</dbReference>